<dbReference type="InterPro" id="IPR004358">
    <property type="entry name" value="Sig_transdc_His_kin-like_C"/>
</dbReference>
<dbReference type="SUPFAM" id="SSF55874">
    <property type="entry name" value="ATPase domain of HSP90 chaperone/DNA topoisomerase II/histidine kinase"/>
    <property type="match status" value="1"/>
</dbReference>
<dbReference type="EC" id="2.7.13.3" evidence="2"/>
<dbReference type="EMBL" id="JAWDIP010000004">
    <property type="protein sequence ID" value="MDY0396454.1"/>
    <property type="molecule type" value="Genomic_DNA"/>
</dbReference>
<evidence type="ECO:0000256" key="5">
    <source>
        <dbReference type="ARBA" id="ARBA00022741"/>
    </source>
</evidence>
<dbReference type="Pfam" id="PF02518">
    <property type="entry name" value="HATPase_c"/>
    <property type="match status" value="1"/>
</dbReference>
<feature type="domain" description="Histidine kinase" evidence="9">
    <location>
        <begin position="1"/>
        <end position="101"/>
    </location>
</feature>
<dbReference type="Gene3D" id="3.30.565.10">
    <property type="entry name" value="Histidine kinase-like ATPase, C-terminal domain"/>
    <property type="match status" value="1"/>
</dbReference>
<organism evidence="10 11">
    <name type="scientific">Tigheibacillus halophilus</name>
    <dbReference type="NCBI Taxonomy" id="361280"/>
    <lineage>
        <taxon>Bacteria</taxon>
        <taxon>Bacillati</taxon>
        <taxon>Bacillota</taxon>
        <taxon>Bacilli</taxon>
        <taxon>Bacillales</taxon>
        <taxon>Bacillaceae</taxon>
        <taxon>Tigheibacillus</taxon>
    </lineage>
</organism>
<reference evidence="10 11" key="1">
    <citation type="submission" date="2023-10" db="EMBL/GenBank/DDBJ databases">
        <title>Virgibacillus halophilus 5B73C genome.</title>
        <authorList>
            <person name="Miliotis G."/>
            <person name="Sengupta P."/>
            <person name="Hameed A."/>
            <person name="Chuvochina M."/>
            <person name="Mcdonagh F."/>
            <person name="Simpson A.C."/>
            <person name="Singh N.K."/>
            <person name="Rekha P.D."/>
            <person name="Raman K."/>
            <person name="Hugenholtz P."/>
            <person name="Venkateswaran K."/>
        </authorList>
    </citation>
    <scope>NUCLEOTIDE SEQUENCE [LARGE SCALE GENOMIC DNA]</scope>
    <source>
        <strain evidence="10 11">5B73C</strain>
    </source>
</reference>
<accession>A0ABU5CB53</accession>
<dbReference type="CDD" id="cd00075">
    <property type="entry name" value="HATPase"/>
    <property type="match status" value="1"/>
</dbReference>
<sequence>MKQVLINIVKNAIEAMEAPGTIKINAFAKGSGIAISVKDEGPGIDETIIHKLGEPFFTTKQNGTGLGLMVTRQILDKHHAKLHIYNNDKGSTFEMDFERIDS</sequence>
<dbReference type="GO" id="GO:0005524">
    <property type="term" value="F:ATP binding"/>
    <property type="evidence" value="ECO:0007669"/>
    <property type="project" value="UniProtKB-KW"/>
</dbReference>
<evidence type="ECO:0000256" key="2">
    <source>
        <dbReference type="ARBA" id="ARBA00012438"/>
    </source>
</evidence>
<evidence type="ECO:0000256" key="7">
    <source>
        <dbReference type="ARBA" id="ARBA00022840"/>
    </source>
</evidence>
<keyword evidence="5" id="KW-0547">Nucleotide-binding</keyword>
<dbReference type="InterPro" id="IPR003594">
    <property type="entry name" value="HATPase_dom"/>
</dbReference>
<keyword evidence="11" id="KW-1185">Reference proteome</keyword>
<dbReference type="PANTHER" id="PTHR43065:SF10">
    <property type="entry name" value="PEROXIDE STRESS-ACTIVATED HISTIDINE KINASE MAK3"/>
    <property type="match status" value="1"/>
</dbReference>
<name>A0ABU5CB53_9BACI</name>
<evidence type="ECO:0000256" key="3">
    <source>
        <dbReference type="ARBA" id="ARBA00022553"/>
    </source>
</evidence>
<evidence type="ECO:0000256" key="4">
    <source>
        <dbReference type="ARBA" id="ARBA00022679"/>
    </source>
</evidence>
<gene>
    <name evidence="10" type="ORF">RWE15_21685</name>
</gene>
<dbReference type="SMART" id="SM00387">
    <property type="entry name" value="HATPase_c"/>
    <property type="match status" value="1"/>
</dbReference>
<evidence type="ECO:0000259" key="9">
    <source>
        <dbReference type="PROSITE" id="PS50109"/>
    </source>
</evidence>
<keyword evidence="8" id="KW-0902">Two-component regulatory system</keyword>
<keyword evidence="3" id="KW-0597">Phosphoprotein</keyword>
<dbReference type="PRINTS" id="PR00344">
    <property type="entry name" value="BCTRLSENSOR"/>
</dbReference>
<dbReference type="PROSITE" id="PS50109">
    <property type="entry name" value="HIS_KIN"/>
    <property type="match status" value="1"/>
</dbReference>
<protein>
    <recommendedName>
        <fullName evidence="2">histidine kinase</fullName>
        <ecNumber evidence="2">2.7.13.3</ecNumber>
    </recommendedName>
</protein>
<dbReference type="Proteomes" id="UP001281447">
    <property type="component" value="Unassembled WGS sequence"/>
</dbReference>
<comment type="caution">
    <text evidence="10">The sequence shown here is derived from an EMBL/GenBank/DDBJ whole genome shotgun (WGS) entry which is preliminary data.</text>
</comment>
<keyword evidence="6" id="KW-0418">Kinase</keyword>
<keyword evidence="7 10" id="KW-0067">ATP-binding</keyword>
<evidence type="ECO:0000256" key="8">
    <source>
        <dbReference type="ARBA" id="ARBA00023012"/>
    </source>
</evidence>
<evidence type="ECO:0000313" key="11">
    <source>
        <dbReference type="Proteomes" id="UP001281447"/>
    </source>
</evidence>
<dbReference type="InterPro" id="IPR005467">
    <property type="entry name" value="His_kinase_dom"/>
</dbReference>
<dbReference type="InterPro" id="IPR036890">
    <property type="entry name" value="HATPase_C_sf"/>
</dbReference>
<evidence type="ECO:0000313" key="10">
    <source>
        <dbReference type="EMBL" id="MDY0396454.1"/>
    </source>
</evidence>
<evidence type="ECO:0000256" key="1">
    <source>
        <dbReference type="ARBA" id="ARBA00000085"/>
    </source>
</evidence>
<evidence type="ECO:0000256" key="6">
    <source>
        <dbReference type="ARBA" id="ARBA00022777"/>
    </source>
</evidence>
<proteinExistence type="predicted"/>
<keyword evidence="4" id="KW-0808">Transferase</keyword>
<comment type="catalytic activity">
    <reaction evidence="1">
        <text>ATP + protein L-histidine = ADP + protein N-phospho-L-histidine.</text>
        <dbReference type="EC" id="2.7.13.3"/>
    </reaction>
</comment>
<dbReference type="PANTHER" id="PTHR43065">
    <property type="entry name" value="SENSOR HISTIDINE KINASE"/>
    <property type="match status" value="1"/>
</dbReference>